<reference evidence="7" key="1">
    <citation type="journal article" date="2014" name="Int. J. Syst. Evol. Microbiol.">
        <title>Complete genome sequence of Corynebacterium casei LMG S-19264T (=DSM 44701T), isolated from a smear-ripened cheese.</title>
        <authorList>
            <consortium name="US DOE Joint Genome Institute (JGI-PGF)"/>
            <person name="Walter F."/>
            <person name="Albersmeier A."/>
            <person name="Kalinowski J."/>
            <person name="Ruckert C."/>
        </authorList>
    </citation>
    <scope>NUCLEOTIDE SEQUENCE</scope>
    <source>
        <strain evidence="7">KCTC 12344</strain>
    </source>
</reference>
<name>A0A4P7BE54_9BURK</name>
<dbReference type="Pfam" id="PF00155">
    <property type="entry name" value="Aminotran_1_2"/>
    <property type="match status" value="1"/>
</dbReference>
<dbReference type="OrthoDB" id="9804020at2"/>
<evidence type="ECO:0000313" key="9">
    <source>
        <dbReference type="Proteomes" id="UP000294359"/>
    </source>
</evidence>
<protein>
    <submittedName>
        <fullName evidence="7">GntR family transcriptional regulator</fullName>
    </submittedName>
    <submittedName>
        <fullName evidence="8">PLP-dependent aminotransferase family protein</fullName>
    </submittedName>
</protein>
<dbReference type="GO" id="GO:0008483">
    <property type="term" value="F:transaminase activity"/>
    <property type="evidence" value="ECO:0007669"/>
    <property type="project" value="UniProtKB-KW"/>
</dbReference>
<dbReference type="InterPro" id="IPR015421">
    <property type="entry name" value="PyrdxlP-dep_Trfase_major"/>
</dbReference>
<dbReference type="CDD" id="cd00609">
    <property type="entry name" value="AAT_like"/>
    <property type="match status" value="1"/>
</dbReference>
<comment type="similarity">
    <text evidence="1">In the C-terminal section; belongs to the class-I pyridoxal-phosphate-dependent aminotransferase family.</text>
</comment>
<dbReference type="PANTHER" id="PTHR46577">
    <property type="entry name" value="HTH-TYPE TRANSCRIPTIONAL REGULATORY PROTEIN GABR"/>
    <property type="match status" value="1"/>
</dbReference>
<dbReference type="InterPro" id="IPR015424">
    <property type="entry name" value="PyrdxlP-dep_Trfase"/>
</dbReference>
<dbReference type="InterPro" id="IPR051446">
    <property type="entry name" value="HTH_trans_reg/aminotransferase"/>
</dbReference>
<dbReference type="EMBL" id="BMWW01000001">
    <property type="protein sequence ID" value="GGY75672.1"/>
    <property type="molecule type" value="Genomic_DNA"/>
</dbReference>
<dbReference type="Gene3D" id="1.10.10.10">
    <property type="entry name" value="Winged helix-like DNA-binding domain superfamily/Winged helix DNA-binding domain"/>
    <property type="match status" value="1"/>
</dbReference>
<organism evidence="7 10">
    <name type="scientific">Pseudoduganella plicata</name>
    <dbReference type="NCBI Taxonomy" id="321984"/>
    <lineage>
        <taxon>Bacteria</taxon>
        <taxon>Pseudomonadati</taxon>
        <taxon>Pseudomonadota</taxon>
        <taxon>Betaproteobacteria</taxon>
        <taxon>Burkholderiales</taxon>
        <taxon>Oxalobacteraceae</taxon>
        <taxon>Telluria group</taxon>
        <taxon>Pseudoduganella</taxon>
    </lineage>
</organism>
<dbReference type="SUPFAM" id="SSF53383">
    <property type="entry name" value="PLP-dependent transferases"/>
    <property type="match status" value="1"/>
</dbReference>
<keyword evidence="3" id="KW-0805">Transcription regulation</keyword>
<dbReference type="CDD" id="cd07377">
    <property type="entry name" value="WHTH_GntR"/>
    <property type="match status" value="1"/>
</dbReference>
<evidence type="ECO:0000313" key="8">
    <source>
        <dbReference type="EMBL" id="QBQ36382.1"/>
    </source>
</evidence>
<keyword evidence="9" id="KW-1185">Reference proteome</keyword>
<reference evidence="8 9" key="2">
    <citation type="submission" date="2019-03" db="EMBL/GenBank/DDBJ databases">
        <title>Draft Genome Sequences of Six Type Strains of the Genus Massilia.</title>
        <authorList>
            <person name="Miess H."/>
            <person name="Frediansyhah A."/>
            <person name="Gross H."/>
        </authorList>
    </citation>
    <scope>NUCLEOTIDE SEQUENCE [LARGE SCALE GENOMIC DNA]</scope>
    <source>
        <strain evidence="8 9">DSM 17505</strain>
    </source>
</reference>
<keyword evidence="4" id="KW-0238">DNA-binding</keyword>
<feature type="domain" description="HTH gntR-type" evidence="6">
    <location>
        <begin position="26"/>
        <end position="94"/>
    </location>
</feature>
<keyword evidence="5" id="KW-0804">Transcription</keyword>
<evidence type="ECO:0000256" key="4">
    <source>
        <dbReference type="ARBA" id="ARBA00023125"/>
    </source>
</evidence>
<keyword evidence="2" id="KW-0663">Pyridoxal phosphate</keyword>
<sequence>MARGKTEFALDLPCPAGLRGGAPAGDSKQDLVYATLRDAILGRLIPAGSRLPSTRMLAQRWGLSRGTVEIVYDRLSSEAYVSRTPGSGTRVSAVVPDRYLMAIAPGVHPLAVPAPRAPAASAPPAGPPDPAVQVGVPFMARLADPALFPLPAWSRQIARALDRAGVELLCCADPAGLPVLREQIADYLRKYRGIGCSADDVIVLTGIRHALDLVARSVLRPGDKVCVEDPGYPAALQIFARAGASVVPVPVGPHGLECALLDGHADTRLVYVTPAHQSPTGVTMSVTRRLELLDWAERHDAWVIEDDYDSEFNYLNAPLAVLKSLDRECRVIYTGSFNKTLFAGLRVGFAVVPPQLKGQLLALWQTTGRSVGVTEQLALASWLADGLFVRHLRSARRAYQERRDAILAALAAGAPGRYTVSGHHAGFHFVLWLPEGSDEAAFCARAAATGLQLQGLRSLCREVVLPPAIVVGYTALTMAQARHSARLLAGLLSASD</sequence>
<dbReference type="SUPFAM" id="SSF46785">
    <property type="entry name" value="Winged helix' DNA-binding domain"/>
    <property type="match status" value="1"/>
</dbReference>
<dbReference type="Proteomes" id="UP000619512">
    <property type="component" value="Unassembled WGS sequence"/>
</dbReference>
<evidence type="ECO:0000256" key="3">
    <source>
        <dbReference type="ARBA" id="ARBA00023015"/>
    </source>
</evidence>
<dbReference type="Gene3D" id="3.40.640.10">
    <property type="entry name" value="Type I PLP-dependent aspartate aminotransferase-like (Major domain)"/>
    <property type="match status" value="1"/>
</dbReference>
<dbReference type="InterPro" id="IPR036388">
    <property type="entry name" value="WH-like_DNA-bd_sf"/>
</dbReference>
<dbReference type="InterPro" id="IPR000524">
    <property type="entry name" value="Tscrpt_reg_HTH_GntR"/>
</dbReference>
<dbReference type="SMART" id="SM00345">
    <property type="entry name" value="HTH_GNTR"/>
    <property type="match status" value="1"/>
</dbReference>
<dbReference type="GO" id="GO:0003677">
    <property type="term" value="F:DNA binding"/>
    <property type="evidence" value="ECO:0007669"/>
    <property type="project" value="UniProtKB-KW"/>
</dbReference>
<evidence type="ECO:0000256" key="5">
    <source>
        <dbReference type="ARBA" id="ARBA00023163"/>
    </source>
</evidence>
<dbReference type="RefSeq" id="WP_134384665.1">
    <property type="nucleotide sequence ID" value="NZ_BMWW01000001.1"/>
</dbReference>
<dbReference type="Proteomes" id="UP000294359">
    <property type="component" value="Chromosome"/>
</dbReference>
<dbReference type="InterPro" id="IPR036390">
    <property type="entry name" value="WH_DNA-bd_sf"/>
</dbReference>
<dbReference type="AlphaFoldDB" id="A0A4P7BE54"/>
<keyword evidence="8" id="KW-0808">Transferase</keyword>
<evidence type="ECO:0000313" key="7">
    <source>
        <dbReference type="EMBL" id="GGY75672.1"/>
    </source>
</evidence>
<dbReference type="PANTHER" id="PTHR46577:SF1">
    <property type="entry name" value="HTH-TYPE TRANSCRIPTIONAL REGULATORY PROTEIN GABR"/>
    <property type="match status" value="1"/>
</dbReference>
<evidence type="ECO:0000313" key="10">
    <source>
        <dbReference type="Proteomes" id="UP000619512"/>
    </source>
</evidence>
<evidence type="ECO:0000256" key="2">
    <source>
        <dbReference type="ARBA" id="ARBA00022898"/>
    </source>
</evidence>
<dbReference type="InterPro" id="IPR004839">
    <property type="entry name" value="Aminotransferase_I/II_large"/>
</dbReference>
<gene>
    <name evidence="8" type="ORF">E1742_09565</name>
    <name evidence="7" type="ORF">GCM10007388_05250</name>
</gene>
<dbReference type="PROSITE" id="PS50949">
    <property type="entry name" value="HTH_GNTR"/>
    <property type="match status" value="1"/>
</dbReference>
<dbReference type="GO" id="GO:0030170">
    <property type="term" value="F:pyridoxal phosphate binding"/>
    <property type="evidence" value="ECO:0007669"/>
    <property type="project" value="InterPro"/>
</dbReference>
<dbReference type="GO" id="GO:0003700">
    <property type="term" value="F:DNA-binding transcription factor activity"/>
    <property type="evidence" value="ECO:0007669"/>
    <property type="project" value="InterPro"/>
</dbReference>
<dbReference type="Pfam" id="PF00392">
    <property type="entry name" value="GntR"/>
    <property type="match status" value="1"/>
</dbReference>
<dbReference type="EMBL" id="CP038026">
    <property type="protein sequence ID" value="QBQ36382.1"/>
    <property type="molecule type" value="Genomic_DNA"/>
</dbReference>
<keyword evidence="8" id="KW-0032">Aminotransferase</keyword>
<evidence type="ECO:0000259" key="6">
    <source>
        <dbReference type="PROSITE" id="PS50949"/>
    </source>
</evidence>
<proteinExistence type="inferred from homology"/>
<evidence type="ECO:0000256" key="1">
    <source>
        <dbReference type="ARBA" id="ARBA00005384"/>
    </source>
</evidence>
<accession>A0A4P7BE54</accession>
<reference evidence="7" key="3">
    <citation type="submission" date="2022-12" db="EMBL/GenBank/DDBJ databases">
        <authorList>
            <person name="Sun Q."/>
            <person name="Kim S."/>
        </authorList>
    </citation>
    <scope>NUCLEOTIDE SEQUENCE</scope>
    <source>
        <strain evidence="7">KCTC 12344</strain>
    </source>
</reference>